<accession>A0A7W7HEK6</accession>
<name>A0A7W7HEK6_9ACTN</name>
<dbReference type="Proteomes" id="UP000590511">
    <property type="component" value="Unassembled WGS sequence"/>
</dbReference>
<dbReference type="RefSeq" id="WP_188121494.1">
    <property type="nucleotide sequence ID" value="NZ_BOMP01000098.1"/>
</dbReference>
<evidence type="ECO:0000313" key="2">
    <source>
        <dbReference type="EMBL" id="GIE42779.1"/>
    </source>
</evidence>
<evidence type="ECO:0000313" key="5">
    <source>
        <dbReference type="Proteomes" id="UP000631312"/>
    </source>
</evidence>
<dbReference type="Proteomes" id="UP000631312">
    <property type="component" value="Unassembled WGS sequence"/>
</dbReference>
<reference evidence="2 5" key="2">
    <citation type="submission" date="2021-01" db="EMBL/GenBank/DDBJ databases">
        <title>Whole genome shotgun sequence of Actinoplanes lobatus NBRC 12513.</title>
        <authorList>
            <person name="Komaki H."/>
            <person name="Tamura T."/>
        </authorList>
    </citation>
    <scope>NUCLEOTIDE SEQUENCE [LARGE SCALE GENOMIC DNA]</scope>
    <source>
        <strain evidence="2 5">NBRC 12513</strain>
    </source>
</reference>
<sequence length="178" mass="19133">MPILPGKPVRPAEWDELQAQLPRSKRKTASDDRNSGNSTTTVADDTHLAGIELAAGDYVITVAGYFNLTTTNTQKFKTQWGFSGTWSPEVRACYGPGQAATSDRQNVAEMQLGAFGATQDCVYDCAVSAGWTSFKETAYVSVTVAGNWSLKWAQASSSANNTSLKIGTYVLIVPVIQI</sequence>
<evidence type="ECO:0000313" key="4">
    <source>
        <dbReference type="Proteomes" id="UP000590511"/>
    </source>
</evidence>
<organism evidence="3 4">
    <name type="scientific">Actinoplanes lobatus</name>
    <dbReference type="NCBI Taxonomy" id="113568"/>
    <lineage>
        <taxon>Bacteria</taxon>
        <taxon>Bacillati</taxon>
        <taxon>Actinomycetota</taxon>
        <taxon>Actinomycetes</taxon>
        <taxon>Micromonosporales</taxon>
        <taxon>Micromonosporaceae</taxon>
        <taxon>Actinoplanes</taxon>
    </lineage>
</organism>
<protein>
    <submittedName>
        <fullName evidence="3">Uncharacterized protein</fullName>
    </submittedName>
</protein>
<reference evidence="3 4" key="1">
    <citation type="submission" date="2020-08" db="EMBL/GenBank/DDBJ databases">
        <title>Sequencing the genomes of 1000 actinobacteria strains.</title>
        <authorList>
            <person name="Klenk H.-P."/>
        </authorList>
    </citation>
    <scope>NUCLEOTIDE SEQUENCE [LARGE SCALE GENOMIC DNA]</scope>
    <source>
        <strain evidence="3 4">DSM 43150</strain>
    </source>
</reference>
<gene>
    <name evidence="2" type="ORF">Alo02nite_56770</name>
    <name evidence="3" type="ORF">BJ964_003284</name>
</gene>
<comment type="caution">
    <text evidence="3">The sequence shown here is derived from an EMBL/GenBank/DDBJ whole genome shotgun (WGS) entry which is preliminary data.</text>
</comment>
<keyword evidence="5" id="KW-1185">Reference proteome</keyword>
<feature type="region of interest" description="Disordered" evidence="1">
    <location>
        <begin position="20"/>
        <end position="42"/>
    </location>
</feature>
<proteinExistence type="predicted"/>
<dbReference type="AlphaFoldDB" id="A0A7W7HEK6"/>
<dbReference type="EMBL" id="BOMP01000098">
    <property type="protein sequence ID" value="GIE42779.1"/>
    <property type="molecule type" value="Genomic_DNA"/>
</dbReference>
<evidence type="ECO:0000313" key="3">
    <source>
        <dbReference type="EMBL" id="MBB4749123.1"/>
    </source>
</evidence>
<evidence type="ECO:0000256" key="1">
    <source>
        <dbReference type="SAM" id="MobiDB-lite"/>
    </source>
</evidence>
<dbReference type="EMBL" id="JACHNC010000001">
    <property type="protein sequence ID" value="MBB4749123.1"/>
    <property type="molecule type" value="Genomic_DNA"/>
</dbReference>